<evidence type="ECO:0000256" key="1">
    <source>
        <dbReference type="SAM" id="MobiDB-lite"/>
    </source>
</evidence>
<accession>A0A315Y175</accession>
<dbReference type="PANTHER" id="PTHR39201:SF1">
    <property type="entry name" value="FLAVODOXIN-LIKE DOMAIN-CONTAINING PROTEIN"/>
    <property type="match status" value="1"/>
</dbReference>
<dbReference type="RefSeq" id="WP_109725820.1">
    <property type="nucleotide sequence ID" value="NZ_QGDI01000003.1"/>
</dbReference>
<dbReference type="GO" id="GO:0016651">
    <property type="term" value="F:oxidoreductase activity, acting on NAD(P)H"/>
    <property type="evidence" value="ECO:0007669"/>
    <property type="project" value="UniProtKB-ARBA"/>
</dbReference>
<feature type="compositionally biased region" description="Low complexity" evidence="1">
    <location>
        <begin position="27"/>
        <end position="53"/>
    </location>
</feature>
<reference evidence="4 5" key="1">
    <citation type="submission" date="2018-05" db="EMBL/GenBank/DDBJ databases">
        <title>The Hungate 1000. A catalogue of reference genomes from the rumen microbiome.</title>
        <authorList>
            <person name="Kelly W."/>
        </authorList>
    </citation>
    <scope>NUCLEOTIDE SEQUENCE [LARGE SCALE GENOMIC DNA]</scope>
    <source>
        <strain evidence="4 5">SAb67</strain>
    </source>
</reference>
<name>A0A315Y175_RUMFL</name>
<dbReference type="GO" id="GO:0010181">
    <property type="term" value="F:FMN binding"/>
    <property type="evidence" value="ECO:0007669"/>
    <property type="project" value="InterPro"/>
</dbReference>
<gene>
    <name evidence="4" type="ORF">IE37_00968</name>
</gene>
<keyword evidence="2" id="KW-0732">Signal</keyword>
<sequence>MKRVILPIIAAVCVLGLTACGDSEKGSSSPQSSAAQTEAQQEQTTETAQSSAEDTTASQNEETEPEVTEASDSTGNDTVIVYFSATGTTKGVAERIAAVTDGDLYEIIPAEPYTDADLDWNDDNSRSTKEMNDPDARPAIAGDTVSLDSYSTVYIGYPIWWGDAPRIMSTFVESHSFEGKTVVPFCTSGSSSIGSSGSNLAAQAGSGNWLDGERFSGSVTEDEIQSWIDGLS</sequence>
<evidence type="ECO:0000259" key="3">
    <source>
        <dbReference type="Pfam" id="PF12682"/>
    </source>
</evidence>
<dbReference type="Pfam" id="PF12682">
    <property type="entry name" value="Flavodoxin_4"/>
    <property type="match status" value="1"/>
</dbReference>
<dbReference type="PROSITE" id="PS51257">
    <property type="entry name" value="PROKAR_LIPOPROTEIN"/>
    <property type="match status" value="1"/>
</dbReference>
<dbReference type="AlphaFoldDB" id="A0A315Y175"/>
<evidence type="ECO:0000313" key="4">
    <source>
        <dbReference type="EMBL" id="PWJ14036.1"/>
    </source>
</evidence>
<dbReference type="InterPro" id="IPR029039">
    <property type="entry name" value="Flavoprotein-like_sf"/>
</dbReference>
<protein>
    <submittedName>
        <fullName evidence="4">Flavodoxin-like protein</fullName>
    </submittedName>
</protein>
<evidence type="ECO:0000313" key="5">
    <source>
        <dbReference type="Proteomes" id="UP000245720"/>
    </source>
</evidence>
<comment type="caution">
    <text evidence="4">The sequence shown here is derived from an EMBL/GenBank/DDBJ whole genome shotgun (WGS) entry which is preliminary data.</text>
</comment>
<dbReference type="Gene3D" id="3.40.50.360">
    <property type="match status" value="1"/>
</dbReference>
<feature type="chain" id="PRO_5039375770" evidence="2">
    <location>
        <begin position="20"/>
        <end position="232"/>
    </location>
</feature>
<feature type="domain" description="Flavodoxin-like" evidence="3">
    <location>
        <begin position="79"/>
        <end position="229"/>
    </location>
</feature>
<dbReference type="NCBIfam" id="NF005501">
    <property type="entry name" value="PRK07116.1"/>
    <property type="match status" value="1"/>
</dbReference>
<organism evidence="4 5">
    <name type="scientific">Ruminococcus flavefaciens</name>
    <dbReference type="NCBI Taxonomy" id="1265"/>
    <lineage>
        <taxon>Bacteria</taxon>
        <taxon>Bacillati</taxon>
        <taxon>Bacillota</taxon>
        <taxon>Clostridia</taxon>
        <taxon>Eubacteriales</taxon>
        <taxon>Oscillospiraceae</taxon>
        <taxon>Ruminococcus</taxon>
    </lineage>
</organism>
<dbReference type="EMBL" id="QGDI01000003">
    <property type="protein sequence ID" value="PWJ14036.1"/>
    <property type="molecule type" value="Genomic_DNA"/>
</dbReference>
<dbReference type="InterPro" id="IPR008254">
    <property type="entry name" value="Flavodoxin/NO_synth"/>
</dbReference>
<feature type="signal peptide" evidence="2">
    <location>
        <begin position="1"/>
        <end position="19"/>
    </location>
</feature>
<feature type="region of interest" description="Disordered" evidence="1">
    <location>
        <begin position="22"/>
        <end position="75"/>
    </location>
</feature>
<dbReference type="SUPFAM" id="SSF52218">
    <property type="entry name" value="Flavoproteins"/>
    <property type="match status" value="1"/>
</dbReference>
<evidence type="ECO:0000256" key="2">
    <source>
        <dbReference type="SAM" id="SignalP"/>
    </source>
</evidence>
<dbReference type="PANTHER" id="PTHR39201">
    <property type="entry name" value="EXPORTED PROTEIN-RELATED"/>
    <property type="match status" value="1"/>
</dbReference>
<dbReference type="Proteomes" id="UP000245720">
    <property type="component" value="Unassembled WGS sequence"/>
</dbReference>
<dbReference type="OrthoDB" id="9806505at2"/>
<proteinExistence type="predicted"/>